<evidence type="ECO:0000313" key="7">
    <source>
        <dbReference type="RefSeq" id="XP_030986866.1"/>
    </source>
</evidence>
<organism evidence="6 7">
    <name type="scientific">Pyricularia grisea</name>
    <name type="common">Crabgrass-specific blast fungus</name>
    <name type="synonym">Magnaporthe grisea</name>
    <dbReference type="NCBI Taxonomy" id="148305"/>
    <lineage>
        <taxon>Eukaryota</taxon>
        <taxon>Fungi</taxon>
        <taxon>Dikarya</taxon>
        <taxon>Ascomycota</taxon>
        <taxon>Pezizomycotina</taxon>
        <taxon>Sordariomycetes</taxon>
        <taxon>Sordariomycetidae</taxon>
        <taxon>Magnaporthales</taxon>
        <taxon>Pyriculariaceae</taxon>
        <taxon>Pyricularia</taxon>
    </lineage>
</organism>
<dbReference type="InterPro" id="IPR036396">
    <property type="entry name" value="Cyt_P450_sf"/>
</dbReference>
<keyword evidence="5" id="KW-0812">Transmembrane</keyword>
<evidence type="ECO:0000256" key="4">
    <source>
        <dbReference type="PIRSR" id="PIRSR602401-1"/>
    </source>
</evidence>
<keyword evidence="5" id="KW-1133">Transmembrane helix</keyword>
<dbReference type="AlphaFoldDB" id="A0A6P8BII4"/>
<dbReference type="PRINTS" id="PR00463">
    <property type="entry name" value="EP450I"/>
</dbReference>
<comment type="cofactor">
    <cofactor evidence="4">
        <name>heme</name>
        <dbReference type="ChEBI" id="CHEBI:30413"/>
    </cofactor>
</comment>
<dbReference type="Proteomes" id="UP000515153">
    <property type="component" value="Unplaced"/>
</dbReference>
<keyword evidence="1 4" id="KW-0349">Heme</keyword>
<feature type="transmembrane region" description="Helical" evidence="5">
    <location>
        <begin position="12"/>
        <end position="36"/>
    </location>
</feature>
<dbReference type="InterPro" id="IPR050121">
    <property type="entry name" value="Cytochrome_P450_monoxygenase"/>
</dbReference>
<name>A0A6P8BII4_PYRGI</name>
<evidence type="ECO:0000256" key="5">
    <source>
        <dbReference type="SAM" id="Phobius"/>
    </source>
</evidence>
<sequence length="520" mass="58277">MFTVGFSTGSSFSSSCAMLATAAIWGISAIVAYAVFARLRDWKRLKHIDGPSLGGWTDYWMIRSQLSGRMNLDLADVIREYGPIARIGTNTIVCADVKELRKIWAVRSTWKRPRWYLGLRIDPYSDNVFSIMDDKVHETLRSKLLPGYGGKDVDGVHEIIDEQIALFVQLLEDKYLSVDGKGSKDRSFLPVDLARKVQFLTLDIISSLAFGESFGNLVADDDALGYISTTEKSIPMLMFVTLVPWLTAIWQSPRLRWMFPDARNMVGIGDVMAIARRVVGQRYGEKPEVVKRDMLGSFVAHGLTKGEAEGETMVQIVAGSDTSATAIRSTLLFIITNPAVYSRLQAEIDTAAAQGRISSPITDAEARALPYLQAVIREGLRMYPPATGLLPKVSSKDEVLCGKHIPAGTDVGWAVWPVMRDRGVFGEDADLFRPERWVEAEPEQWRVMDQTVMMDFATGSRWECLGKTIAMIELNKTYVELLRRFDITLLDPSNPWHSFNAAFFIQKNMNVKISRRQTPV</sequence>
<keyword evidence="2 4" id="KW-0479">Metal-binding</keyword>
<keyword evidence="3 4" id="KW-0408">Iron</keyword>
<proteinExistence type="predicted"/>
<protein>
    <recommendedName>
        <fullName evidence="8">Pisatin demethylase-like protein</fullName>
    </recommendedName>
</protein>
<dbReference type="KEGG" id="pgri:PgNI_00647"/>
<keyword evidence="5" id="KW-0472">Membrane</keyword>
<dbReference type="InterPro" id="IPR002401">
    <property type="entry name" value="Cyt_P450_E_grp-I"/>
</dbReference>
<reference evidence="7" key="1">
    <citation type="journal article" date="2019" name="Mol. Biol. Evol.">
        <title>Blast fungal genomes show frequent chromosomal changes, gene gains and losses, and effector gene turnover.</title>
        <authorList>
            <person name="Gomez Luciano L.B."/>
            <person name="Jason Tsai I."/>
            <person name="Chuma I."/>
            <person name="Tosa Y."/>
            <person name="Chen Y.H."/>
            <person name="Li J.Y."/>
            <person name="Li M.Y."/>
            <person name="Jade Lu M.Y."/>
            <person name="Nakayashiki H."/>
            <person name="Li W.H."/>
        </authorList>
    </citation>
    <scope>NUCLEOTIDE SEQUENCE</scope>
    <source>
        <strain evidence="7">NI907</strain>
    </source>
</reference>
<dbReference type="Gene3D" id="1.10.630.10">
    <property type="entry name" value="Cytochrome P450"/>
    <property type="match status" value="1"/>
</dbReference>
<keyword evidence="6" id="KW-1185">Reference proteome</keyword>
<dbReference type="GO" id="GO:0004497">
    <property type="term" value="F:monooxygenase activity"/>
    <property type="evidence" value="ECO:0007669"/>
    <property type="project" value="InterPro"/>
</dbReference>
<reference evidence="7" key="3">
    <citation type="submission" date="2025-08" db="UniProtKB">
        <authorList>
            <consortium name="RefSeq"/>
        </authorList>
    </citation>
    <scope>IDENTIFICATION</scope>
    <source>
        <strain evidence="7">NI907</strain>
    </source>
</reference>
<dbReference type="RefSeq" id="XP_030986866.1">
    <property type="nucleotide sequence ID" value="XM_031120725.1"/>
</dbReference>
<dbReference type="SUPFAM" id="SSF48264">
    <property type="entry name" value="Cytochrome P450"/>
    <property type="match status" value="1"/>
</dbReference>
<dbReference type="GO" id="GO:0005506">
    <property type="term" value="F:iron ion binding"/>
    <property type="evidence" value="ECO:0007669"/>
    <property type="project" value="InterPro"/>
</dbReference>
<dbReference type="GO" id="GO:0020037">
    <property type="term" value="F:heme binding"/>
    <property type="evidence" value="ECO:0007669"/>
    <property type="project" value="InterPro"/>
</dbReference>
<dbReference type="InterPro" id="IPR001128">
    <property type="entry name" value="Cyt_P450"/>
</dbReference>
<evidence type="ECO:0000256" key="3">
    <source>
        <dbReference type="ARBA" id="ARBA00023004"/>
    </source>
</evidence>
<feature type="binding site" description="axial binding residue" evidence="4">
    <location>
        <position position="464"/>
    </location>
    <ligand>
        <name>heme</name>
        <dbReference type="ChEBI" id="CHEBI:30413"/>
    </ligand>
    <ligandPart>
        <name>Fe</name>
        <dbReference type="ChEBI" id="CHEBI:18248"/>
    </ligandPart>
</feature>
<dbReference type="GeneID" id="41955639"/>
<dbReference type="PRINTS" id="PR00385">
    <property type="entry name" value="P450"/>
</dbReference>
<dbReference type="OrthoDB" id="1470350at2759"/>
<gene>
    <name evidence="7" type="ORF">PgNI_00647</name>
</gene>
<evidence type="ECO:0008006" key="8">
    <source>
        <dbReference type="Google" id="ProtNLM"/>
    </source>
</evidence>
<evidence type="ECO:0000256" key="1">
    <source>
        <dbReference type="ARBA" id="ARBA00022617"/>
    </source>
</evidence>
<dbReference type="GO" id="GO:0016705">
    <property type="term" value="F:oxidoreductase activity, acting on paired donors, with incorporation or reduction of molecular oxygen"/>
    <property type="evidence" value="ECO:0007669"/>
    <property type="project" value="InterPro"/>
</dbReference>
<accession>A0A6P8BII4</accession>
<dbReference type="CDD" id="cd11060">
    <property type="entry name" value="CYP57A1-like"/>
    <property type="match status" value="1"/>
</dbReference>
<evidence type="ECO:0000256" key="2">
    <source>
        <dbReference type="ARBA" id="ARBA00022723"/>
    </source>
</evidence>
<dbReference type="PANTHER" id="PTHR24305">
    <property type="entry name" value="CYTOCHROME P450"/>
    <property type="match status" value="1"/>
</dbReference>
<evidence type="ECO:0000313" key="6">
    <source>
        <dbReference type="Proteomes" id="UP000515153"/>
    </source>
</evidence>
<dbReference type="PANTHER" id="PTHR24305:SF168">
    <property type="entry name" value="P450, PUTATIVE (EUROFUNG)-RELATED"/>
    <property type="match status" value="1"/>
</dbReference>
<dbReference type="Pfam" id="PF00067">
    <property type="entry name" value="p450"/>
    <property type="match status" value="1"/>
</dbReference>
<reference evidence="7" key="2">
    <citation type="submission" date="2019-10" db="EMBL/GenBank/DDBJ databases">
        <authorList>
            <consortium name="NCBI Genome Project"/>
        </authorList>
    </citation>
    <scope>NUCLEOTIDE SEQUENCE</scope>
    <source>
        <strain evidence="7">NI907</strain>
    </source>
</reference>